<dbReference type="PANTHER" id="PTHR43537">
    <property type="entry name" value="TRANSCRIPTIONAL REGULATOR, GNTR FAMILY"/>
    <property type="match status" value="1"/>
</dbReference>
<dbReference type="SUPFAM" id="SSF46785">
    <property type="entry name" value="Winged helix' DNA-binding domain"/>
    <property type="match status" value="1"/>
</dbReference>
<name>A0ABU0XDC5_9MICO</name>
<keyword evidence="2" id="KW-0238">DNA-binding</keyword>
<reference evidence="5 6" key="1">
    <citation type="submission" date="2023-08" db="EMBL/GenBank/DDBJ databases">
        <title>Microbacterium sp. nov., isolated from a waste landfill.</title>
        <authorList>
            <person name="Wen W."/>
        </authorList>
    </citation>
    <scope>NUCLEOTIDE SEQUENCE [LARGE SCALE GENOMIC DNA]</scope>
    <source>
        <strain evidence="5 6">ASV81</strain>
    </source>
</reference>
<proteinExistence type="predicted"/>
<evidence type="ECO:0000256" key="2">
    <source>
        <dbReference type="ARBA" id="ARBA00023125"/>
    </source>
</evidence>
<protein>
    <submittedName>
        <fullName evidence="5">GntR family transcriptional regulator</fullName>
    </submittedName>
</protein>
<keyword evidence="3" id="KW-0804">Transcription</keyword>
<dbReference type="EMBL" id="JAVFCB010000002">
    <property type="protein sequence ID" value="MDQ4213119.1"/>
    <property type="molecule type" value="Genomic_DNA"/>
</dbReference>
<dbReference type="InterPro" id="IPR036390">
    <property type="entry name" value="WH_DNA-bd_sf"/>
</dbReference>
<dbReference type="InterPro" id="IPR008920">
    <property type="entry name" value="TF_FadR/GntR_C"/>
</dbReference>
<keyword evidence="6" id="KW-1185">Reference proteome</keyword>
<sequence>MASNLGPGVRAAVFAQLADAGRAEQVAQRLADGIALGVLEAGERLPSEPELVRRFGVALITVREALGILRAAGVLETRRGRGGGSFVVGPGLDQDDLLAARVRRLSPMELADLALFFEALASAAAVAAAERATEDEVARVARWLDAADYSTATTARMNQGGFHLELAVLSQSPRLVREQIRLQAESGSVLLAGLEDQATRAEVGAADRRILRALQRRHPRAARAAVGALADVLLQRVLAQRIAVARDGLADAIASVPATIPGRVADGSAR</sequence>
<evidence type="ECO:0000313" key="5">
    <source>
        <dbReference type="EMBL" id="MDQ4213119.1"/>
    </source>
</evidence>
<keyword evidence="1" id="KW-0805">Transcription regulation</keyword>
<evidence type="ECO:0000256" key="1">
    <source>
        <dbReference type="ARBA" id="ARBA00023015"/>
    </source>
</evidence>
<dbReference type="SUPFAM" id="SSF48008">
    <property type="entry name" value="GntR ligand-binding domain-like"/>
    <property type="match status" value="1"/>
</dbReference>
<organism evidence="5 6">
    <name type="scientific">Microbacterium capsulatum</name>
    <dbReference type="NCBI Taxonomy" id="3041921"/>
    <lineage>
        <taxon>Bacteria</taxon>
        <taxon>Bacillati</taxon>
        <taxon>Actinomycetota</taxon>
        <taxon>Actinomycetes</taxon>
        <taxon>Micrococcales</taxon>
        <taxon>Microbacteriaceae</taxon>
        <taxon>Microbacterium</taxon>
    </lineage>
</organism>
<dbReference type="InterPro" id="IPR036388">
    <property type="entry name" value="WH-like_DNA-bd_sf"/>
</dbReference>
<dbReference type="Gene3D" id="1.20.120.530">
    <property type="entry name" value="GntR ligand-binding domain-like"/>
    <property type="match status" value="1"/>
</dbReference>
<dbReference type="PANTHER" id="PTHR43537:SF5">
    <property type="entry name" value="UXU OPERON TRANSCRIPTIONAL REGULATOR"/>
    <property type="match status" value="1"/>
</dbReference>
<dbReference type="Pfam" id="PF00392">
    <property type="entry name" value="GntR"/>
    <property type="match status" value="1"/>
</dbReference>
<dbReference type="Gene3D" id="1.10.10.10">
    <property type="entry name" value="Winged helix-like DNA-binding domain superfamily/Winged helix DNA-binding domain"/>
    <property type="match status" value="1"/>
</dbReference>
<dbReference type="InterPro" id="IPR000524">
    <property type="entry name" value="Tscrpt_reg_HTH_GntR"/>
</dbReference>
<dbReference type="CDD" id="cd07377">
    <property type="entry name" value="WHTH_GntR"/>
    <property type="match status" value="1"/>
</dbReference>
<accession>A0ABU0XDC5</accession>
<evidence type="ECO:0000313" key="6">
    <source>
        <dbReference type="Proteomes" id="UP001230289"/>
    </source>
</evidence>
<dbReference type="Proteomes" id="UP001230289">
    <property type="component" value="Unassembled WGS sequence"/>
</dbReference>
<comment type="caution">
    <text evidence="5">The sequence shown here is derived from an EMBL/GenBank/DDBJ whole genome shotgun (WGS) entry which is preliminary data.</text>
</comment>
<dbReference type="PRINTS" id="PR00035">
    <property type="entry name" value="HTHGNTR"/>
</dbReference>
<dbReference type="RefSeq" id="WP_308488060.1">
    <property type="nucleotide sequence ID" value="NZ_JAVFCB010000002.1"/>
</dbReference>
<evidence type="ECO:0000259" key="4">
    <source>
        <dbReference type="PROSITE" id="PS50949"/>
    </source>
</evidence>
<dbReference type="PROSITE" id="PS50949">
    <property type="entry name" value="HTH_GNTR"/>
    <property type="match status" value="1"/>
</dbReference>
<dbReference type="SMART" id="SM00345">
    <property type="entry name" value="HTH_GNTR"/>
    <property type="match status" value="1"/>
</dbReference>
<feature type="domain" description="HTH gntR-type" evidence="4">
    <location>
        <begin position="20"/>
        <end position="90"/>
    </location>
</feature>
<evidence type="ECO:0000256" key="3">
    <source>
        <dbReference type="ARBA" id="ARBA00023163"/>
    </source>
</evidence>
<gene>
    <name evidence="5" type="ORF">RBR11_04255</name>
</gene>